<evidence type="ECO:0000256" key="1">
    <source>
        <dbReference type="SAM" id="MobiDB-lite"/>
    </source>
</evidence>
<proteinExistence type="predicted"/>
<comment type="caution">
    <text evidence="2">The sequence shown here is derived from an EMBL/GenBank/DDBJ whole genome shotgun (WGS) entry which is preliminary data.</text>
</comment>
<protein>
    <submittedName>
        <fullName evidence="2">Uncharacterized protein</fullName>
    </submittedName>
</protein>
<sequence length="36" mass="4154">MQRPDRLKRTAQFDSGPLEDRDLVSLGDNHSNSLRK</sequence>
<evidence type="ECO:0000313" key="3">
    <source>
        <dbReference type="Proteomes" id="UP000564629"/>
    </source>
</evidence>
<dbReference type="EMBL" id="JACHDN010000001">
    <property type="protein sequence ID" value="MBB5473209.1"/>
    <property type="molecule type" value="Genomic_DNA"/>
</dbReference>
<organism evidence="2 3">
    <name type="scientific">Cellulomonas hominis</name>
    <dbReference type="NCBI Taxonomy" id="156981"/>
    <lineage>
        <taxon>Bacteria</taxon>
        <taxon>Bacillati</taxon>
        <taxon>Actinomycetota</taxon>
        <taxon>Actinomycetes</taxon>
        <taxon>Micrococcales</taxon>
        <taxon>Cellulomonadaceae</taxon>
        <taxon>Cellulomonas</taxon>
    </lineage>
</organism>
<feature type="region of interest" description="Disordered" evidence="1">
    <location>
        <begin position="1"/>
        <end position="36"/>
    </location>
</feature>
<accession>A0A7W8WA23</accession>
<dbReference type="AlphaFoldDB" id="A0A7W8WA23"/>
<reference evidence="2 3" key="1">
    <citation type="submission" date="2020-08" db="EMBL/GenBank/DDBJ databases">
        <title>Sequencing the genomes of 1000 actinobacteria strains.</title>
        <authorList>
            <person name="Klenk H.-P."/>
        </authorList>
    </citation>
    <scope>NUCLEOTIDE SEQUENCE [LARGE SCALE GENOMIC DNA]</scope>
    <source>
        <strain evidence="2 3">DSM 9581</strain>
    </source>
</reference>
<dbReference type="Proteomes" id="UP000564629">
    <property type="component" value="Unassembled WGS sequence"/>
</dbReference>
<name>A0A7W8WA23_9CELL</name>
<evidence type="ECO:0000313" key="2">
    <source>
        <dbReference type="EMBL" id="MBB5473209.1"/>
    </source>
</evidence>
<gene>
    <name evidence="2" type="ORF">HNR08_001945</name>
</gene>